<evidence type="ECO:0000313" key="2">
    <source>
        <dbReference type="Proteomes" id="UP000663720"/>
    </source>
</evidence>
<dbReference type="Proteomes" id="UP000663720">
    <property type="component" value="Chromosome"/>
</dbReference>
<gene>
    <name evidence="1" type="ORF">dnl_19780</name>
</gene>
<evidence type="ECO:0000313" key="1">
    <source>
        <dbReference type="EMBL" id="QTA79702.1"/>
    </source>
</evidence>
<dbReference type="KEGG" id="dli:dnl_19780"/>
<sequence length="124" mass="13488">MSSFGQQNGIDFSVDTNNLYREEGITDLKVASIRHLIPIKLDGSDDKTREAVFVGHTQLMSPSGPVPIQCALESKDLAGAVAEFPDAMNKAVEQLIEEARKHHQEQESRIVVPGRDTGGSGIIM</sequence>
<proteinExistence type="predicted"/>
<organism evidence="1 2">
    <name type="scientific">Desulfonema limicola</name>
    <dbReference type="NCBI Taxonomy" id="45656"/>
    <lineage>
        <taxon>Bacteria</taxon>
        <taxon>Pseudomonadati</taxon>
        <taxon>Thermodesulfobacteriota</taxon>
        <taxon>Desulfobacteria</taxon>
        <taxon>Desulfobacterales</taxon>
        <taxon>Desulfococcaceae</taxon>
        <taxon>Desulfonema</taxon>
    </lineage>
</organism>
<dbReference type="EMBL" id="CP061799">
    <property type="protein sequence ID" value="QTA79702.1"/>
    <property type="molecule type" value="Genomic_DNA"/>
</dbReference>
<accession>A0A975B6I3</accession>
<protein>
    <recommendedName>
        <fullName evidence="3">Cytoplasmic protein</fullName>
    </recommendedName>
</protein>
<dbReference type="AlphaFoldDB" id="A0A975B6I3"/>
<keyword evidence="2" id="KW-1185">Reference proteome</keyword>
<reference evidence="1" key="1">
    <citation type="journal article" date="2021" name="Microb. Physiol.">
        <title>Proteogenomic Insights into the Physiology of Marine, Sulfate-Reducing, Filamentous Desulfonema limicola and Desulfonema magnum.</title>
        <authorList>
            <person name="Schnaars V."/>
            <person name="Wohlbrand L."/>
            <person name="Scheve S."/>
            <person name="Hinrichs C."/>
            <person name="Reinhardt R."/>
            <person name="Rabus R."/>
        </authorList>
    </citation>
    <scope>NUCLEOTIDE SEQUENCE</scope>
    <source>
        <strain evidence="1">5ac10</strain>
    </source>
</reference>
<name>A0A975B6I3_9BACT</name>
<evidence type="ECO:0008006" key="3">
    <source>
        <dbReference type="Google" id="ProtNLM"/>
    </source>
</evidence>
<dbReference type="RefSeq" id="WP_207691423.1">
    <property type="nucleotide sequence ID" value="NZ_CP061799.1"/>
</dbReference>